<evidence type="ECO:0000313" key="2">
    <source>
        <dbReference type="Proteomes" id="UP000789920"/>
    </source>
</evidence>
<organism evidence="1 2">
    <name type="scientific">Racocetra persica</name>
    <dbReference type="NCBI Taxonomy" id="160502"/>
    <lineage>
        <taxon>Eukaryota</taxon>
        <taxon>Fungi</taxon>
        <taxon>Fungi incertae sedis</taxon>
        <taxon>Mucoromycota</taxon>
        <taxon>Glomeromycotina</taxon>
        <taxon>Glomeromycetes</taxon>
        <taxon>Diversisporales</taxon>
        <taxon>Gigasporaceae</taxon>
        <taxon>Racocetra</taxon>
    </lineage>
</organism>
<comment type="caution">
    <text evidence="1">The sequence shown here is derived from an EMBL/GenBank/DDBJ whole genome shotgun (WGS) entry which is preliminary data.</text>
</comment>
<sequence>STLNVEKLWAPPMSNAKANEATSNAKANGRYKANIYKEYSNQTPRKRRQKVSHNSAIEESYDSAVENFPNSAIEESPDSALEELQDSQDSIKILYSQDFQKGI</sequence>
<evidence type="ECO:0000313" key="1">
    <source>
        <dbReference type="EMBL" id="CAG8744291.1"/>
    </source>
</evidence>
<keyword evidence="2" id="KW-1185">Reference proteome</keyword>
<accession>A0ACA9QE93</accession>
<name>A0ACA9QE93_9GLOM</name>
<protein>
    <submittedName>
        <fullName evidence="1">15793_t:CDS:1</fullName>
    </submittedName>
</protein>
<feature type="non-terminal residue" evidence="1">
    <location>
        <position position="1"/>
    </location>
</feature>
<dbReference type="EMBL" id="CAJVQC010029993">
    <property type="protein sequence ID" value="CAG8744291.1"/>
    <property type="molecule type" value="Genomic_DNA"/>
</dbReference>
<dbReference type="Proteomes" id="UP000789920">
    <property type="component" value="Unassembled WGS sequence"/>
</dbReference>
<gene>
    <name evidence="1" type="ORF">RPERSI_LOCUS13482</name>
</gene>
<proteinExistence type="predicted"/>
<reference evidence="1" key="1">
    <citation type="submission" date="2021-06" db="EMBL/GenBank/DDBJ databases">
        <authorList>
            <person name="Kallberg Y."/>
            <person name="Tangrot J."/>
            <person name="Rosling A."/>
        </authorList>
    </citation>
    <scope>NUCLEOTIDE SEQUENCE</scope>
    <source>
        <strain evidence="1">MA461A</strain>
    </source>
</reference>